<dbReference type="EMBL" id="JAERWL010000007">
    <property type="protein sequence ID" value="MBM9476416.1"/>
    <property type="molecule type" value="Genomic_DNA"/>
</dbReference>
<dbReference type="PANTHER" id="PTHR36039:SF2">
    <property type="entry name" value="RNA LIGASE_CYCLIC NUCLEOTIDE PHOSPHODIESTERASE FAMILY PROTEIN"/>
    <property type="match status" value="1"/>
</dbReference>
<dbReference type="Proteomes" id="UP000663801">
    <property type="component" value="Unassembled WGS sequence"/>
</dbReference>
<accession>A0A939C2V2</accession>
<sequence length="173" mass="18884">MVQSVELLFEGPAEECVREQWAVLEAAGLPSQARHTAVSNRPHVTLAVAEEIPHAVERDIAAAVGDLPLELVLGGLLVFGSRSCVLARLVLPTAELLELQARLAAVLEQAGIARRPHLEPGRWTPHVTLARRMRPEQLGEAVGLVGDDTAVEILGHQVRRWDSDARRTWTVLP</sequence>
<dbReference type="GO" id="GO:0016874">
    <property type="term" value="F:ligase activity"/>
    <property type="evidence" value="ECO:0007669"/>
    <property type="project" value="UniProtKB-KW"/>
</dbReference>
<reference evidence="1" key="1">
    <citation type="submission" date="2021-01" db="EMBL/GenBank/DDBJ databases">
        <title>KCTC 19127 draft genome.</title>
        <authorList>
            <person name="An D."/>
        </authorList>
    </citation>
    <scope>NUCLEOTIDE SEQUENCE</scope>
    <source>
        <strain evidence="1">KCTC 19127</strain>
    </source>
</reference>
<comment type="caution">
    <text evidence="1">The sequence shown here is derived from an EMBL/GenBank/DDBJ whole genome shotgun (WGS) entry which is preliminary data.</text>
</comment>
<protein>
    <submittedName>
        <fullName evidence="1">2'-5' RNA ligase family protein</fullName>
    </submittedName>
</protein>
<dbReference type="Gene3D" id="3.90.1140.10">
    <property type="entry name" value="Cyclic phosphodiesterase"/>
    <property type="match status" value="1"/>
</dbReference>
<name>A0A939C2V2_9ACTN</name>
<dbReference type="InterPro" id="IPR009097">
    <property type="entry name" value="Cyclic_Pdiesterase"/>
</dbReference>
<dbReference type="RefSeq" id="WP_205256528.1">
    <property type="nucleotide sequence ID" value="NZ_BAAAPV010000001.1"/>
</dbReference>
<evidence type="ECO:0000313" key="1">
    <source>
        <dbReference type="EMBL" id="MBM9476416.1"/>
    </source>
</evidence>
<dbReference type="SUPFAM" id="SSF55144">
    <property type="entry name" value="LigT-like"/>
    <property type="match status" value="1"/>
</dbReference>
<dbReference type="Pfam" id="PF13563">
    <property type="entry name" value="2_5_RNA_ligase2"/>
    <property type="match status" value="1"/>
</dbReference>
<organism evidence="1 2">
    <name type="scientific">Nakamurella flavida</name>
    <dbReference type="NCBI Taxonomy" id="363630"/>
    <lineage>
        <taxon>Bacteria</taxon>
        <taxon>Bacillati</taxon>
        <taxon>Actinomycetota</taxon>
        <taxon>Actinomycetes</taxon>
        <taxon>Nakamurellales</taxon>
        <taxon>Nakamurellaceae</taxon>
        <taxon>Nakamurella</taxon>
    </lineage>
</organism>
<evidence type="ECO:0000313" key="2">
    <source>
        <dbReference type="Proteomes" id="UP000663801"/>
    </source>
</evidence>
<proteinExistence type="predicted"/>
<keyword evidence="2" id="KW-1185">Reference proteome</keyword>
<gene>
    <name evidence="1" type="ORF">JL107_08190</name>
</gene>
<keyword evidence="1" id="KW-0436">Ligase</keyword>
<dbReference type="AlphaFoldDB" id="A0A939C2V2"/>
<dbReference type="PANTHER" id="PTHR36039">
    <property type="match status" value="1"/>
</dbReference>